<proteinExistence type="predicted"/>
<sequence>MSDASPHAQNSPLLEVKNLSTSFRTEHGVVHAVDDVSFVLERGKTLGVVGESGSGKTVLSRSVMGLLPKRNVIREGHVLYEGTDVIGYDEKQMSHVWGAEMAMVFQDPMTSLNPVMKIGKQITESLRHHLGVDKDEATATATALLRQVGIPEPERRLSEYPHQLSGGMRQRVTIAIALACGPKILFADEPTTALDVTVQAQILDLLDDLQRDRHMAMILVSHDLGVVASRTDEIMVMYGGKVVEQAATSELFRNVRMPYTEALLRSIPRIDSPSHTRLEAIPGRPPNLLSPPSGCNFAPRCRYVQERCLVEEPPLEIENGHAWRCWYPVGSDANREALSRNLAAGVPVGIPAPGSMSSAGDR</sequence>
<keyword evidence="6" id="KW-0472">Membrane</keyword>
<reference evidence="9" key="1">
    <citation type="submission" date="2020-05" db="EMBL/GenBank/DDBJ databases">
        <authorList>
            <person name="Chiriac C."/>
            <person name="Salcher M."/>
            <person name="Ghai R."/>
            <person name="Kavagutti S V."/>
        </authorList>
    </citation>
    <scope>NUCLEOTIDE SEQUENCE</scope>
</reference>
<keyword evidence="3" id="KW-1003">Cell membrane</keyword>
<accession>A0A6J6AND9</accession>
<evidence type="ECO:0000256" key="5">
    <source>
        <dbReference type="ARBA" id="ARBA00022840"/>
    </source>
</evidence>
<gene>
    <name evidence="8" type="ORF">UFOPK3331_00731</name>
    <name evidence="9" type="ORF">UFOPK4201_01307</name>
</gene>
<dbReference type="InterPro" id="IPR003439">
    <property type="entry name" value="ABC_transporter-like_ATP-bd"/>
</dbReference>
<protein>
    <submittedName>
        <fullName evidence="9">Unannotated protein</fullName>
    </submittedName>
</protein>
<dbReference type="PANTHER" id="PTHR43297:SF2">
    <property type="entry name" value="DIPEPTIDE TRANSPORT ATP-BINDING PROTEIN DPPD"/>
    <property type="match status" value="1"/>
</dbReference>
<dbReference type="NCBIfam" id="TIGR01727">
    <property type="entry name" value="oligo_HPY"/>
    <property type="match status" value="1"/>
</dbReference>
<comment type="subcellular location">
    <subcellularLocation>
        <location evidence="1">Cell membrane</location>
        <topology evidence="1">Peripheral membrane protein</topology>
    </subcellularLocation>
</comment>
<dbReference type="EMBL" id="CAESAL010000018">
    <property type="protein sequence ID" value="CAB4337952.1"/>
    <property type="molecule type" value="Genomic_DNA"/>
</dbReference>
<feature type="domain" description="ABC transporter" evidence="7">
    <location>
        <begin position="14"/>
        <end position="264"/>
    </location>
</feature>
<dbReference type="InterPro" id="IPR003593">
    <property type="entry name" value="AAA+_ATPase"/>
</dbReference>
<dbReference type="GO" id="GO:0015833">
    <property type="term" value="P:peptide transport"/>
    <property type="evidence" value="ECO:0007669"/>
    <property type="project" value="InterPro"/>
</dbReference>
<evidence type="ECO:0000256" key="6">
    <source>
        <dbReference type="ARBA" id="ARBA00023136"/>
    </source>
</evidence>
<dbReference type="InterPro" id="IPR013563">
    <property type="entry name" value="Oligopep_ABC_C"/>
</dbReference>
<dbReference type="Pfam" id="PF08352">
    <property type="entry name" value="oligo_HPY"/>
    <property type="match status" value="1"/>
</dbReference>
<evidence type="ECO:0000256" key="3">
    <source>
        <dbReference type="ARBA" id="ARBA00022475"/>
    </source>
</evidence>
<evidence type="ECO:0000313" key="8">
    <source>
        <dbReference type="EMBL" id="CAB4337952.1"/>
    </source>
</evidence>
<dbReference type="InterPro" id="IPR027417">
    <property type="entry name" value="P-loop_NTPase"/>
</dbReference>
<dbReference type="Pfam" id="PF00005">
    <property type="entry name" value="ABC_tran"/>
    <property type="match status" value="1"/>
</dbReference>
<dbReference type="PROSITE" id="PS50893">
    <property type="entry name" value="ABC_TRANSPORTER_2"/>
    <property type="match status" value="1"/>
</dbReference>
<dbReference type="EMBL" id="CAEUNJ010000058">
    <property type="protein sequence ID" value="CAB4372164.1"/>
    <property type="molecule type" value="Genomic_DNA"/>
</dbReference>
<dbReference type="GO" id="GO:0016887">
    <property type="term" value="F:ATP hydrolysis activity"/>
    <property type="evidence" value="ECO:0007669"/>
    <property type="project" value="InterPro"/>
</dbReference>
<dbReference type="SMART" id="SM00382">
    <property type="entry name" value="AAA"/>
    <property type="match status" value="1"/>
</dbReference>
<dbReference type="GO" id="GO:0005524">
    <property type="term" value="F:ATP binding"/>
    <property type="evidence" value="ECO:0007669"/>
    <property type="project" value="UniProtKB-KW"/>
</dbReference>
<dbReference type="AlphaFoldDB" id="A0A6J6AND9"/>
<evidence type="ECO:0000259" key="7">
    <source>
        <dbReference type="PROSITE" id="PS50893"/>
    </source>
</evidence>
<dbReference type="PROSITE" id="PS00211">
    <property type="entry name" value="ABC_TRANSPORTER_1"/>
    <property type="match status" value="1"/>
</dbReference>
<dbReference type="CDD" id="cd03257">
    <property type="entry name" value="ABC_NikE_OppD_transporters"/>
    <property type="match status" value="1"/>
</dbReference>
<dbReference type="FunFam" id="3.40.50.300:FF:000016">
    <property type="entry name" value="Oligopeptide ABC transporter ATP-binding component"/>
    <property type="match status" value="1"/>
</dbReference>
<evidence type="ECO:0000256" key="2">
    <source>
        <dbReference type="ARBA" id="ARBA00022448"/>
    </source>
</evidence>
<organism evidence="9">
    <name type="scientific">freshwater metagenome</name>
    <dbReference type="NCBI Taxonomy" id="449393"/>
    <lineage>
        <taxon>unclassified sequences</taxon>
        <taxon>metagenomes</taxon>
        <taxon>ecological metagenomes</taxon>
    </lineage>
</organism>
<evidence type="ECO:0000256" key="1">
    <source>
        <dbReference type="ARBA" id="ARBA00004202"/>
    </source>
</evidence>
<dbReference type="InterPro" id="IPR050388">
    <property type="entry name" value="ABC_Ni/Peptide_Import"/>
</dbReference>
<name>A0A6J6AND9_9ZZZZ</name>
<dbReference type="PANTHER" id="PTHR43297">
    <property type="entry name" value="OLIGOPEPTIDE TRANSPORT ATP-BINDING PROTEIN APPD"/>
    <property type="match status" value="1"/>
</dbReference>
<dbReference type="Gene3D" id="3.40.50.300">
    <property type="entry name" value="P-loop containing nucleotide triphosphate hydrolases"/>
    <property type="match status" value="1"/>
</dbReference>
<evidence type="ECO:0000256" key="4">
    <source>
        <dbReference type="ARBA" id="ARBA00022741"/>
    </source>
</evidence>
<keyword evidence="4" id="KW-0547">Nucleotide-binding</keyword>
<keyword evidence="5" id="KW-0067">ATP-binding</keyword>
<dbReference type="InterPro" id="IPR017871">
    <property type="entry name" value="ABC_transporter-like_CS"/>
</dbReference>
<evidence type="ECO:0000313" key="9">
    <source>
        <dbReference type="EMBL" id="CAB4372164.1"/>
    </source>
</evidence>
<dbReference type="GO" id="GO:0005886">
    <property type="term" value="C:plasma membrane"/>
    <property type="evidence" value="ECO:0007669"/>
    <property type="project" value="UniProtKB-SubCell"/>
</dbReference>
<keyword evidence="2" id="KW-0813">Transport</keyword>
<dbReference type="SUPFAM" id="SSF52540">
    <property type="entry name" value="P-loop containing nucleoside triphosphate hydrolases"/>
    <property type="match status" value="1"/>
</dbReference>